<reference evidence="1 3" key="1">
    <citation type="submission" date="2016-01" db="EMBL/GenBank/DDBJ databases">
        <title>Genome sequence of Oerskovia enterophila VJag, an agar and cellulose degrading bacterium.</title>
        <authorList>
            <person name="Poehlein A."/>
            <person name="Jag V."/>
            <person name="Bengelsdorf F."/>
            <person name="Duerre P."/>
            <person name="Daniel R."/>
        </authorList>
    </citation>
    <scope>NUCLEOTIDE SEQUENCE [LARGE SCALE GENOMIC DNA]</scope>
    <source>
        <strain evidence="1 3">VJag</strain>
    </source>
</reference>
<proteinExistence type="predicted"/>
<sequence length="318" mass="35217">MPSLDVSDRALAPEVRGAVGQVLDSDTWLPLAAAHATRADALTAGWRERKAQGEKHAVEDFLFTYYPTRPAQLRRWHPGAGVALAPGKEGTPDDVAPLLAERADWRWHRADAAGRVSLDVEAFLADRGDTVRYARELLAATASRPATLGCFGLHEWAMVYRDHAEGRDHRHPLPLRLGAQGTDEVVASHPVRCSHFDAFRFFTPEAVSLNRLQPTRETQPALEQPGCLHANMDLYKWATKLSPAVPSGLVLDAFELARDIRWVDMRASPYDVSSYGEAPVAIETPEGKAEYVRLQRGFAERSAVLRSRLLEACERLLG</sequence>
<evidence type="ECO:0008006" key="5">
    <source>
        <dbReference type="Google" id="ProtNLM"/>
    </source>
</evidence>
<evidence type="ECO:0000313" key="4">
    <source>
        <dbReference type="Proteomes" id="UP000093412"/>
    </source>
</evidence>
<dbReference type="EMBL" id="LRIE01000070">
    <property type="protein sequence ID" value="KZM35462.1"/>
    <property type="molecule type" value="Genomic_DNA"/>
</dbReference>
<dbReference type="Proteomes" id="UP000093412">
    <property type="component" value="Unassembled WGS sequence"/>
</dbReference>
<name>A0A165S2J3_9CELL</name>
<dbReference type="PATRIC" id="fig|43678.3.peg.1974"/>
<dbReference type="EMBL" id="MAQA01000012">
    <property type="protein sequence ID" value="OCI31902.1"/>
    <property type="molecule type" value="Genomic_DNA"/>
</dbReference>
<organism evidence="1 3">
    <name type="scientific">Oerskovia enterophila</name>
    <dbReference type="NCBI Taxonomy" id="43678"/>
    <lineage>
        <taxon>Bacteria</taxon>
        <taxon>Bacillati</taxon>
        <taxon>Actinomycetota</taxon>
        <taxon>Actinomycetes</taxon>
        <taxon>Micrococcales</taxon>
        <taxon>Cellulomonadaceae</taxon>
        <taxon>Oerskovia</taxon>
    </lineage>
</organism>
<evidence type="ECO:0000313" key="2">
    <source>
        <dbReference type="EMBL" id="OCI31902.1"/>
    </source>
</evidence>
<reference evidence="2 4" key="2">
    <citation type="submission" date="2016-06" db="EMBL/GenBank/DDBJ databases">
        <title>Genome sequence of Oerskovia enterophila DSM 43852.</title>
        <authorList>
            <person name="Poehlein A."/>
            <person name="Jag V."/>
            <person name="Bengelsdorf F.R."/>
            <person name="Daniel R."/>
            <person name="Duerre P."/>
        </authorList>
    </citation>
    <scope>NUCLEOTIDE SEQUENCE [LARGE SCALE GENOMIC DNA]</scope>
    <source>
        <strain evidence="2 4">DSM 43852</strain>
    </source>
</reference>
<gene>
    <name evidence="2" type="ORF">OERS_14090</name>
    <name evidence="1" type="ORF">OJAG_18930</name>
</gene>
<keyword evidence="4" id="KW-1185">Reference proteome</keyword>
<dbReference type="STRING" id="43678.OJAG_18930"/>
<dbReference type="RefSeq" id="WP_231907725.1">
    <property type="nucleotide sequence ID" value="NZ_LRIE01000070.1"/>
</dbReference>
<protein>
    <recommendedName>
        <fullName evidence="5">3-methyladenine DNA glycosylase</fullName>
    </recommendedName>
</protein>
<dbReference type="Proteomes" id="UP000076447">
    <property type="component" value="Unassembled WGS sequence"/>
</dbReference>
<dbReference type="AlphaFoldDB" id="A0A165S2J3"/>
<evidence type="ECO:0000313" key="3">
    <source>
        <dbReference type="Proteomes" id="UP000076447"/>
    </source>
</evidence>
<accession>A0A165S2J3</accession>
<evidence type="ECO:0000313" key="1">
    <source>
        <dbReference type="EMBL" id="KZM35462.1"/>
    </source>
</evidence>
<comment type="caution">
    <text evidence="1">The sequence shown here is derived from an EMBL/GenBank/DDBJ whole genome shotgun (WGS) entry which is preliminary data.</text>
</comment>